<evidence type="ECO:0000259" key="4">
    <source>
        <dbReference type="PROSITE" id="PS50932"/>
    </source>
</evidence>
<dbReference type="SMART" id="SM00354">
    <property type="entry name" value="HTH_LACI"/>
    <property type="match status" value="1"/>
</dbReference>
<reference evidence="5" key="1">
    <citation type="submission" date="2024-01" db="EMBL/GenBank/DDBJ databases">
        <title>The genome sequence of Micromonospora mangrovi CCTCC AA 2012012.</title>
        <authorList>
            <person name="Gao J."/>
        </authorList>
    </citation>
    <scope>NUCLEOTIDE SEQUENCE</scope>
    <source>
        <strain evidence="5">CCTCC AA 2012012</strain>
    </source>
</reference>
<feature type="domain" description="HTH lacI-type" evidence="4">
    <location>
        <begin position="1"/>
        <end position="47"/>
    </location>
</feature>
<gene>
    <name evidence="6" type="ORF">ABUL08_27840</name>
    <name evidence="5" type="ORF">VK199_27755</name>
</gene>
<dbReference type="CDD" id="cd06267">
    <property type="entry name" value="PBP1_LacI_sugar_binding-like"/>
    <property type="match status" value="1"/>
</dbReference>
<dbReference type="Gene3D" id="1.10.260.40">
    <property type="entry name" value="lambda repressor-like DNA-binding domains"/>
    <property type="match status" value="1"/>
</dbReference>
<dbReference type="EMBL" id="CP157762">
    <property type="protein sequence ID" value="XBP93338.1"/>
    <property type="molecule type" value="Genomic_DNA"/>
</dbReference>
<dbReference type="GO" id="GO:0000976">
    <property type="term" value="F:transcription cis-regulatory region binding"/>
    <property type="evidence" value="ECO:0007669"/>
    <property type="project" value="TreeGrafter"/>
</dbReference>
<evidence type="ECO:0000313" key="5">
    <source>
        <dbReference type="EMBL" id="XBP93338.1"/>
    </source>
</evidence>
<dbReference type="SUPFAM" id="SSF47413">
    <property type="entry name" value="lambda repressor-like DNA-binding domains"/>
    <property type="match status" value="1"/>
</dbReference>
<keyword evidence="1" id="KW-0805">Transcription regulation</keyword>
<dbReference type="InterPro" id="IPR000843">
    <property type="entry name" value="HTH_LacI"/>
</dbReference>
<proteinExistence type="predicted"/>
<dbReference type="PANTHER" id="PTHR30146:SF109">
    <property type="entry name" value="HTH-TYPE TRANSCRIPTIONAL REGULATOR GALS"/>
    <property type="match status" value="1"/>
</dbReference>
<dbReference type="PROSITE" id="PS50932">
    <property type="entry name" value="HTH_LACI_2"/>
    <property type="match status" value="1"/>
</dbReference>
<evidence type="ECO:0000313" key="6">
    <source>
        <dbReference type="EMBL" id="XCH74036.1"/>
    </source>
</evidence>
<evidence type="ECO:0000256" key="2">
    <source>
        <dbReference type="ARBA" id="ARBA00023125"/>
    </source>
</evidence>
<dbReference type="EMBL" id="CP159342">
    <property type="protein sequence ID" value="XCH74036.1"/>
    <property type="molecule type" value="Genomic_DNA"/>
</dbReference>
<dbReference type="InterPro" id="IPR010982">
    <property type="entry name" value="Lambda_DNA-bd_dom_sf"/>
</dbReference>
<dbReference type="Pfam" id="PF13377">
    <property type="entry name" value="Peripla_BP_3"/>
    <property type="match status" value="1"/>
</dbReference>
<dbReference type="InterPro" id="IPR046335">
    <property type="entry name" value="LacI/GalR-like_sensor"/>
</dbReference>
<dbReference type="InterPro" id="IPR028082">
    <property type="entry name" value="Peripla_BP_I"/>
</dbReference>
<dbReference type="GO" id="GO:0003700">
    <property type="term" value="F:DNA-binding transcription factor activity"/>
    <property type="evidence" value="ECO:0007669"/>
    <property type="project" value="TreeGrafter"/>
</dbReference>
<dbReference type="SUPFAM" id="SSF53822">
    <property type="entry name" value="Periplasmic binding protein-like I"/>
    <property type="match status" value="1"/>
</dbReference>
<evidence type="ECO:0000256" key="3">
    <source>
        <dbReference type="ARBA" id="ARBA00023163"/>
    </source>
</evidence>
<dbReference type="Gene3D" id="3.40.50.2300">
    <property type="match status" value="2"/>
</dbReference>
<keyword evidence="2 6" id="KW-0238">DNA-binding</keyword>
<reference evidence="6" key="2">
    <citation type="submission" date="2024-06" db="EMBL/GenBank/DDBJ databases">
        <title>Micromonospora mangrovi CCTCC AA 2012012 genome sequences.</title>
        <authorList>
            <person name="Gao J."/>
        </authorList>
    </citation>
    <scope>NUCLEOTIDE SEQUENCE</scope>
    <source>
        <strain evidence="6">CCTCC AA 2012012</strain>
    </source>
</reference>
<dbReference type="PANTHER" id="PTHR30146">
    <property type="entry name" value="LACI-RELATED TRANSCRIPTIONAL REPRESSOR"/>
    <property type="match status" value="1"/>
</dbReference>
<accession>A0AAU8HD14</accession>
<dbReference type="RefSeq" id="WP_350932987.1">
    <property type="nucleotide sequence ID" value="NZ_CP157762.1"/>
</dbReference>
<dbReference type="Pfam" id="PF00356">
    <property type="entry name" value="LacI"/>
    <property type="match status" value="1"/>
</dbReference>
<sequence length="325" mass="33716">MAAAAGVSQATVSRVLTGSARVTTQVRQRVHAALGSLGYQRRQRLAGTTSSGAPAAVALLIGRSTSRMFADPYFARLVAGVEQALSREGISLVLTSSCSDALHSTERFLAGRHADALLVASLHKEDPLATVVAGAGVPLRWIGRPPGRASGRYVDVDNAGGARQAVEYLAHQGRRVITNIAGPPGVSAADGRLTGYRSALASAGLPVPPVAHGDFTQGSGAHAMNWLLDRQPRLDAVFVASDLMAVGALHALRRAGRRVPDDVAVIGFDDAAVARMATPALSTVRQPIETLGRLAAELLLTDLSTPGEPSGDAVLPIELVLRESA</sequence>
<protein>
    <submittedName>
        <fullName evidence="6">LacI family DNA-binding transcriptional regulator</fullName>
    </submittedName>
</protein>
<dbReference type="AlphaFoldDB" id="A0AAU8HD14"/>
<dbReference type="CDD" id="cd01392">
    <property type="entry name" value="HTH_LacI"/>
    <property type="match status" value="1"/>
</dbReference>
<keyword evidence="3" id="KW-0804">Transcription</keyword>
<name>A0AAU8HD14_9ACTN</name>
<organism evidence="6">
    <name type="scientific">Micromonospora sp. CCTCC AA 2012012</name>
    <dbReference type="NCBI Taxonomy" id="3111921"/>
    <lineage>
        <taxon>Bacteria</taxon>
        <taxon>Bacillati</taxon>
        <taxon>Actinomycetota</taxon>
        <taxon>Actinomycetes</taxon>
        <taxon>Micromonosporales</taxon>
        <taxon>Micromonosporaceae</taxon>
        <taxon>Micromonospora</taxon>
    </lineage>
</organism>
<evidence type="ECO:0000256" key="1">
    <source>
        <dbReference type="ARBA" id="ARBA00023015"/>
    </source>
</evidence>